<proteinExistence type="predicted"/>
<dbReference type="EMBL" id="JAEQNB010000004">
    <property type="protein sequence ID" value="MBL0387934.1"/>
    <property type="molecule type" value="Genomic_DNA"/>
</dbReference>
<comment type="caution">
    <text evidence="1">The sequence shown here is derived from an EMBL/GenBank/DDBJ whole genome shotgun (WGS) entry which is preliminary data.</text>
</comment>
<organism evidence="1 2">
    <name type="scientific">Tumebacillus amylolyticus</name>
    <dbReference type="NCBI Taxonomy" id="2801339"/>
    <lineage>
        <taxon>Bacteria</taxon>
        <taxon>Bacillati</taxon>
        <taxon>Bacillota</taxon>
        <taxon>Bacilli</taxon>
        <taxon>Bacillales</taxon>
        <taxon>Alicyclobacillaceae</taxon>
        <taxon>Tumebacillus</taxon>
    </lineage>
</organism>
<reference evidence="1 2" key="1">
    <citation type="submission" date="2021-01" db="EMBL/GenBank/DDBJ databases">
        <title>Tumebacillus sp. strain ITR2 16S ribosomal RNA gene Genome sequencing and assembly.</title>
        <authorList>
            <person name="Kang M."/>
        </authorList>
    </citation>
    <scope>NUCLEOTIDE SEQUENCE [LARGE SCALE GENOMIC DNA]</scope>
    <source>
        <strain evidence="1 2">ITR2</strain>
    </source>
</reference>
<dbReference type="Proteomes" id="UP000602284">
    <property type="component" value="Unassembled WGS sequence"/>
</dbReference>
<name>A0ABS1JD38_9BACL</name>
<evidence type="ECO:0000313" key="2">
    <source>
        <dbReference type="Proteomes" id="UP000602284"/>
    </source>
</evidence>
<sequence>MSAFGTSVKQPRGFRSGTFNTTSTSYVTALSISGAGRLAFLYGSTSQYNYMRVRITIDGVVVINDAYVSGDSSNSGAYLAPDGVFQYNSTSRPYVPLDIQFKQSLLIEVYSASSSYNCFAKFGWEA</sequence>
<dbReference type="RefSeq" id="WP_201636402.1">
    <property type="nucleotide sequence ID" value="NZ_JAEQNB010000004.1"/>
</dbReference>
<keyword evidence="2" id="KW-1185">Reference proteome</keyword>
<protein>
    <submittedName>
        <fullName evidence="1">Uncharacterized protein</fullName>
    </submittedName>
</protein>
<gene>
    <name evidence="1" type="ORF">JJB07_14935</name>
</gene>
<accession>A0ABS1JD38</accession>
<evidence type="ECO:0000313" key="1">
    <source>
        <dbReference type="EMBL" id="MBL0387934.1"/>
    </source>
</evidence>